<reference evidence="3" key="2">
    <citation type="submission" date="2022-01" db="EMBL/GenBank/DDBJ databases">
        <authorList>
            <person name="Yamashiro T."/>
            <person name="Shiraishi A."/>
            <person name="Satake H."/>
            <person name="Nakayama K."/>
        </authorList>
    </citation>
    <scope>NUCLEOTIDE SEQUENCE</scope>
</reference>
<comment type="caution">
    <text evidence="3">The sequence shown here is derived from an EMBL/GenBank/DDBJ whole genome shotgun (WGS) entry which is preliminary data.</text>
</comment>
<organism evidence="3 4">
    <name type="scientific">Tanacetum coccineum</name>
    <dbReference type="NCBI Taxonomy" id="301880"/>
    <lineage>
        <taxon>Eukaryota</taxon>
        <taxon>Viridiplantae</taxon>
        <taxon>Streptophyta</taxon>
        <taxon>Embryophyta</taxon>
        <taxon>Tracheophyta</taxon>
        <taxon>Spermatophyta</taxon>
        <taxon>Magnoliopsida</taxon>
        <taxon>eudicotyledons</taxon>
        <taxon>Gunneridae</taxon>
        <taxon>Pentapetalae</taxon>
        <taxon>asterids</taxon>
        <taxon>campanulids</taxon>
        <taxon>Asterales</taxon>
        <taxon>Asteraceae</taxon>
        <taxon>Asteroideae</taxon>
        <taxon>Anthemideae</taxon>
        <taxon>Anthemidinae</taxon>
        <taxon>Tanacetum</taxon>
    </lineage>
</organism>
<sequence>MTNNINHLRELVDQAWVKHSKDHIRAPTAHDMEILIKTCLMPLALKTQNDSFVFVHELKQEMHADLKYVESLEKEVDELESDKAEFSNMYDMLLQECVSNDVMCSYLHSLSYLDAHTELQCLYLHKVKECECLAQKLLKQTESVSKEVYTELLRSFAKLEKHSISLELALQQCQEQLKNDTVCKEKASNVFLKEREQYFEIQDLKAQLQDKRITIIELKKLIEKCKGKSVETKFDKPSIVRQPNAQRIPKPLVLGKPAPFLDSLERNFFAKNRSVPKTNESEGLSKLVTTHNLPQTGREAVSNTNVIKPGMYRINTRITQSRAPQLPQTSLNTNPRMSTST</sequence>
<evidence type="ECO:0000313" key="4">
    <source>
        <dbReference type="Proteomes" id="UP001151760"/>
    </source>
</evidence>
<feature type="coiled-coil region" evidence="1">
    <location>
        <begin position="69"/>
        <end position="96"/>
    </location>
</feature>
<keyword evidence="4" id="KW-1185">Reference proteome</keyword>
<evidence type="ECO:0000313" key="3">
    <source>
        <dbReference type="EMBL" id="GJS92595.1"/>
    </source>
</evidence>
<dbReference type="Proteomes" id="UP001151760">
    <property type="component" value="Unassembled WGS sequence"/>
</dbReference>
<reference evidence="3" key="1">
    <citation type="journal article" date="2022" name="Int. J. Mol. Sci.">
        <title>Draft Genome of Tanacetum Coccineum: Genomic Comparison of Closely Related Tanacetum-Family Plants.</title>
        <authorList>
            <person name="Yamashiro T."/>
            <person name="Shiraishi A."/>
            <person name="Nakayama K."/>
            <person name="Satake H."/>
        </authorList>
    </citation>
    <scope>NUCLEOTIDE SEQUENCE</scope>
</reference>
<protein>
    <submittedName>
        <fullName evidence="3">Uncharacterized protein</fullName>
    </submittedName>
</protein>
<gene>
    <name evidence="3" type="ORF">Tco_0799563</name>
</gene>
<proteinExistence type="predicted"/>
<evidence type="ECO:0000256" key="2">
    <source>
        <dbReference type="SAM" id="MobiDB-lite"/>
    </source>
</evidence>
<evidence type="ECO:0000256" key="1">
    <source>
        <dbReference type="SAM" id="Coils"/>
    </source>
</evidence>
<keyword evidence="1" id="KW-0175">Coiled coil</keyword>
<accession>A0ABQ4ZQN3</accession>
<feature type="region of interest" description="Disordered" evidence="2">
    <location>
        <begin position="319"/>
        <end position="341"/>
    </location>
</feature>
<name>A0ABQ4ZQN3_9ASTR</name>
<dbReference type="EMBL" id="BQNB010011592">
    <property type="protein sequence ID" value="GJS92595.1"/>
    <property type="molecule type" value="Genomic_DNA"/>
</dbReference>